<protein>
    <submittedName>
        <fullName evidence="16">Cadherin-like protein 26</fullName>
    </submittedName>
</protein>
<dbReference type="GO" id="GO:0005737">
    <property type="term" value="C:cytoplasm"/>
    <property type="evidence" value="ECO:0007669"/>
    <property type="project" value="UniProtKB-SubCell"/>
</dbReference>
<dbReference type="PRINTS" id="PR00205">
    <property type="entry name" value="CADHERIN"/>
</dbReference>
<feature type="domain" description="Cadherin" evidence="15">
    <location>
        <begin position="263"/>
        <end position="383"/>
    </location>
</feature>
<evidence type="ECO:0000256" key="7">
    <source>
        <dbReference type="ARBA" id="ARBA00022737"/>
    </source>
</evidence>
<dbReference type="InterPro" id="IPR039808">
    <property type="entry name" value="Cadherin"/>
</dbReference>
<feature type="chain" id="PRO_5040919295" evidence="14">
    <location>
        <begin position="22"/>
        <end position="826"/>
    </location>
</feature>
<evidence type="ECO:0000256" key="10">
    <source>
        <dbReference type="ARBA" id="ARBA00023136"/>
    </source>
</evidence>
<evidence type="ECO:0000256" key="12">
    <source>
        <dbReference type="PROSITE-ProRule" id="PRU00043"/>
    </source>
</evidence>
<dbReference type="GO" id="GO:0007043">
    <property type="term" value="P:cell-cell junction assembly"/>
    <property type="evidence" value="ECO:0007669"/>
    <property type="project" value="TreeGrafter"/>
</dbReference>
<keyword evidence="4" id="KW-0963">Cytoplasm</keyword>
<keyword evidence="3" id="KW-1003">Cell membrane</keyword>
<feature type="transmembrane region" description="Helical" evidence="13">
    <location>
        <begin position="602"/>
        <end position="624"/>
    </location>
</feature>
<gene>
    <name evidence="16" type="ORF">IRJ41_016779</name>
</gene>
<evidence type="ECO:0000256" key="6">
    <source>
        <dbReference type="ARBA" id="ARBA00022729"/>
    </source>
</evidence>
<dbReference type="GO" id="GO:0060027">
    <property type="term" value="P:convergent extension involved in gastrulation"/>
    <property type="evidence" value="ECO:0007669"/>
    <property type="project" value="UniProtKB-ARBA"/>
</dbReference>
<keyword evidence="6 14" id="KW-0732">Signal</keyword>
<dbReference type="EMBL" id="JAFHDT010000021">
    <property type="protein sequence ID" value="KAI7794586.1"/>
    <property type="molecule type" value="Genomic_DNA"/>
</dbReference>
<dbReference type="PANTHER" id="PTHR24027:SF78">
    <property type="entry name" value="CADHERIN-LIKE PROTEIN 26"/>
    <property type="match status" value="1"/>
</dbReference>
<dbReference type="GO" id="GO:0000902">
    <property type="term" value="P:cell morphogenesis"/>
    <property type="evidence" value="ECO:0007669"/>
    <property type="project" value="TreeGrafter"/>
</dbReference>
<dbReference type="Pfam" id="PF00028">
    <property type="entry name" value="Cadherin"/>
    <property type="match status" value="3"/>
</dbReference>
<reference evidence="16" key="1">
    <citation type="submission" date="2021-02" db="EMBL/GenBank/DDBJ databases">
        <title>Comparative genomics reveals that relaxation of natural selection precedes convergent phenotypic evolution of cavefish.</title>
        <authorList>
            <person name="Peng Z."/>
        </authorList>
    </citation>
    <scope>NUCLEOTIDE SEQUENCE</scope>
    <source>
        <tissue evidence="16">Muscle</tissue>
    </source>
</reference>
<keyword evidence="17" id="KW-1185">Reference proteome</keyword>
<evidence type="ECO:0000256" key="4">
    <source>
        <dbReference type="ARBA" id="ARBA00022490"/>
    </source>
</evidence>
<keyword evidence="10 13" id="KW-0472">Membrane</keyword>
<dbReference type="CDD" id="cd11304">
    <property type="entry name" value="Cadherin_repeat"/>
    <property type="match status" value="4"/>
</dbReference>
<dbReference type="PROSITE" id="PS00232">
    <property type="entry name" value="CADHERIN_1"/>
    <property type="match status" value="2"/>
</dbReference>
<dbReference type="FunFam" id="2.60.40.60:FF:000019">
    <property type="entry name" value="Cadherin 2"/>
    <property type="match status" value="1"/>
</dbReference>
<evidence type="ECO:0000259" key="15">
    <source>
        <dbReference type="PROSITE" id="PS50268"/>
    </source>
</evidence>
<keyword evidence="13" id="KW-0812">Transmembrane</keyword>
<evidence type="ECO:0000256" key="11">
    <source>
        <dbReference type="ARBA" id="ARBA00023180"/>
    </source>
</evidence>
<keyword evidence="11" id="KW-0325">Glycoprotein</keyword>
<comment type="subcellular location">
    <subcellularLocation>
        <location evidence="1">Cell membrane</location>
    </subcellularLocation>
    <subcellularLocation>
        <location evidence="2">Cytoplasm</location>
    </subcellularLocation>
</comment>
<name>A0A9W7TDM5_TRIRA</name>
<evidence type="ECO:0000256" key="1">
    <source>
        <dbReference type="ARBA" id="ARBA00004236"/>
    </source>
</evidence>
<evidence type="ECO:0000256" key="14">
    <source>
        <dbReference type="SAM" id="SignalP"/>
    </source>
</evidence>
<dbReference type="AlphaFoldDB" id="A0A9W7TDM5"/>
<dbReference type="Gene3D" id="4.10.900.10">
    <property type="entry name" value="TCF3-CBD (Catenin binding domain)"/>
    <property type="match status" value="1"/>
</dbReference>
<dbReference type="FunFam" id="2.60.40.60:FF:000011">
    <property type="entry name" value="Cadherin 1"/>
    <property type="match status" value="1"/>
</dbReference>
<sequence>TKITFLLCLLAFVHQLVVVTALRTNVTHHREKREAVLIRSKRRWVLSTIDLEENMEGPFPFKLTQMYNDKDTDYKIKFLIKGEGVTIEPLGLFSIEENTGNVFVHRPVDREVKAVYHVDFDVLDKNTNAVVDKTLSFNVEIKDKNDNPPEFSPSTIHAVIPENAQDGAVLATLLAHDKDQKNTPNSQFTTRLGSQEPALPKIVLQNLTSTLNQLTLAGCFDYDIAKRYKVLVIAQDRGRPLLSSTATVFLDIGDSNTHPPEFTAAKYNTEVMEMEFNKEILRIGVTDKDTPNTPASRAVFTIEKGNEGNYEIKTDPKTNEGVLYVVKGKNFEKTQITELEISVKNVERLFKCVDGRPVTNFDPPPNTVKVEVKVIDVNDPPVFNKNVETLYRPENTSPGDLLFTPEVKDEDSDVAKIRYELVKDSAKWVAVDPKSGKITTVKKMDRESSYVENDTYTVVIHAIDDGEPQGTGTCTVVIYLGDVNDNAPYLLNKTAVLCGNKVDRVNVKTVDIDKPPFSGPFSFSLMGEKELEDLWKFDPTTGHSTSLISLKSLPHGNYSIPLKIQDQQGLAAEEVFNVVVCDCVGENVCRGRQAWSARLDSAGIGLLFTGIILLALLLLFCLLCECGSKTSQHMPLDLHDEGTQTLIKYNEEGGGSVYKPEPVPAGNAVGMKIASAPPEHMIDGFKKSEHGSLRSPLGYSSKKFHEMSNGGGVSSMPHQSWSMARINTGRSGVSQLSRSYSSRSDKNLADHIDWRLIGLPEDQRDYPEYLPYQYECEGKESDCQSLDQLTVSNLGDNLDFLQNLGPKFNTLGGICQQSMTRKNVRL</sequence>
<dbReference type="GO" id="GO:0034332">
    <property type="term" value="P:adherens junction organization"/>
    <property type="evidence" value="ECO:0007669"/>
    <property type="project" value="TreeGrafter"/>
</dbReference>
<feature type="signal peptide" evidence="14">
    <location>
        <begin position="1"/>
        <end position="21"/>
    </location>
</feature>
<evidence type="ECO:0000256" key="2">
    <source>
        <dbReference type="ARBA" id="ARBA00004496"/>
    </source>
</evidence>
<dbReference type="InterPro" id="IPR002126">
    <property type="entry name" value="Cadherin-like_dom"/>
</dbReference>
<keyword evidence="5" id="KW-0479">Metal-binding</keyword>
<dbReference type="PROSITE" id="PS50268">
    <property type="entry name" value="CADHERIN_2"/>
    <property type="match status" value="5"/>
</dbReference>
<dbReference type="PANTHER" id="PTHR24027">
    <property type="entry name" value="CADHERIN-23"/>
    <property type="match status" value="1"/>
</dbReference>
<feature type="domain" description="Cadherin" evidence="15">
    <location>
        <begin position="499"/>
        <end position="583"/>
    </location>
</feature>
<dbReference type="GO" id="GO:0045296">
    <property type="term" value="F:cadherin binding"/>
    <property type="evidence" value="ECO:0007669"/>
    <property type="project" value="TreeGrafter"/>
</dbReference>
<proteinExistence type="predicted"/>
<evidence type="ECO:0000256" key="13">
    <source>
        <dbReference type="SAM" id="Phobius"/>
    </source>
</evidence>
<dbReference type="Gene3D" id="2.60.40.60">
    <property type="entry name" value="Cadherins"/>
    <property type="match status" value="5"/>
</dbReference>
<organism evidence="16 17">
    <name type="scientific">Triplophysa rosa</name>
    <name type="common">Cave loach</name>
    <dbReference type="NCBI Taxonomy" id="992332"/>
    <lineage>
        <taxon>Eukaryota</taxon>
        <taxon>Metazoa</taxon>
        <taxon>Chordata</taxon>
        <taxon>Craniata</taxon>
        <taxon>Vertebrata</taxon>
        <taxon>Euteleostomi</taxon>
        <taxon>Actinopterygii</taxon>
        <taxon>Neopterygii</taxon>
        <taxon>Teleostei</taxon>
        <taxon>Ostariophysi</taxon>
        <taxon>Cypriniformes</taxon>
        <taxon>Nemacheilidae</taxon>
        <taxon>Triplophysa</taxon>
    </lineage>
</organism>
<evidence type="ECO:0000313" key="16">
    <source>
        <dbReference type="EMBL" id="KAI7794586.1"/>
    </source>
</evidence>
<dbReference type="GO" id="GO:0007156">
    <property type="term" value="P:homophilic cell adhesion via plasma membrane adhesion molecules"/>
    <property type="evidence" value="ECO:0007669"/>
    <property type="project" value="InterPro"/>
</dbReference>
<dbReference type="GO" id="GO:0044331">
    <property type="term" value="P:cell-cell adhesion mediated by cadherin"/>
    <property type="evidence" value="ECO:0007669"/>
    <property type="project" value="TreeGrafter"/>
</dbReference>
<dbReference type="FunFam" id="2.60.40.60:FF:000031">
    <property type="entry name" value="Cadherin 3"/>
    <property type="match status" value="1"/>
</dbReference>
<dbReference type="InterPro" id="IPR027397">
    <property type="entry name" value="Catenin-bd_sf"/>
</dbReference>
<keyword evidence="9" id="KW-0130">Cell adhesion</keyword>
<feature type="domain" description="Cadherin" evidence="15">
    <location>
        <begin position="43"/>
        <end position="151"/>
    </location>
</feature>
<dbReference type="GO" id="GO:0016339">
    <property type="term" value="P:calcium-dependent cell-cell adhesion via plasma membrane cell adhesion molecules"/>
    <property type="evidence" value="ECO:0007669"/>
    <property type="project" value="TreeGrafter"/>
</dbReference>
<evidence type="ECO:0000256" key="9">
    <source>
        <dbReference type="ARBA" id="ARBA00022889"/>
    </source>
</evidence>
<evidence type="ECO:0000256" key="8">
    <source>
        <dbReference type="ARBA" id="ARBA00022837"/>
    </source>
</evidence>
<dbReference type="GO" id="GO:0016342">
    <property type="term" value="C:catenin complex"/>
    <property type="evidence" value="ECO:0007669"/>
    <property type="project" value="TreeGrafter"/>
</dbReference>
<evidence type="ECO:0000313" key="17">
    <source>
        <dbReference type="Proteomes" id="UP001059041"/>
    </source>
</evidence>
<dbReference type="FunFam" id="2.60.40.60:FF:000095">
    <property type="entry name" value="Cadherin 13"/>
    <property type="match status" value="1"/>
</dbReference>
<dbReference type="GO" id="GO:0055113">
    <property type="term" value="P:epiboly involved in gastrulation with mouth forming second"/>
    <property type="evidence" value="ECO:0007669"/>
    <property type="project" value="UniProtKB-ARBA"/>
</dbReference>
<accession>A0A9W7TDM5</accession>
<dbReference type="InterPro" id="IPR020894">
    <property type="entry name" value="Cadherin_CS"/>
</dbReference>
<dbReference type="SUPFAM" id="SSF49313">
    <property type="entry name" value="Cadherin-like"/>
    <property type="match status" value="5"/>
</dbReference>
<dbReference type="GO" id="GO:0005912">
    <property type="term" value="C:adherens junction"/>
    <property type="evidence" value="ECO:0007669"/>
    <property type="project" value="TreeGrafter"/>
</dbReference>
<feature type="non-terminal residue" evidence="16">
    <location>
        <position position="826"/>
    </location>
</feature>
<evidence type="ECO:0000256" key="5">
    <source>
        <dbReference type="ARBA" id="ARBA00022723"/>
    </source>
</evidence>
<feature type="domain" description="Cadherin" evidence="15">
    <location>
        <begin position="384"/>
        <end position="490"/>
    </location>
</feature>
<dbReference type="SMART" id="SM00112">
    <property type="entry name" value="CA"/>
    <property type="match status" value="5"/>
</dbReference>
<keyword evidence="7" id="KW-0677">Repeat</keyword>
<dbReference type="Proteomes" id="UP001059041">
    <property type="component" value="Linkage Group LG21"/>
</dbReference>
<dbReference type="InterPro" id="IPR015919">
    <property type="entry name" value="Cadherin-like_sf"/>
</dbReference>
<keyword evidence="13" id="KW-1133">Transmembrane helix</keyword>
<evidence type="ECO:0000256" key="3">
    <source>
        <dbReference type="ARBA" id="ARBA00022475"/>
    </source>
</evidence>
<dbReference type="GO" id="GO:0016477">
    <property type="term" value="P:cell migration"/>
    <property type="evidence" value="ECO:0007669"/>
    <property type="project" value="TreeGrafter"/>
</dbReference>
<dbReference type="GO" id="GO:0008013">
    <property type="term" value="F:beta-catenin binding"/>
    <property type="evidence" value="ECO:0007669"/>
    <property type="project" value="TreeGrafter"/>
</dbReference>
<dbReference type="GO" id="GO:0005509">
    <property type="term" value="F:calcium ion binding"/>
    <property type="evidence" value="ECO:0007669"/>
    <property type="project" value="UniProtKB-UniRule"/>
</dbReference>
<feature type="domain" description="Cadherin" evidence="15">
    <location>
        <begin position="152"/>
        <end position="262"/>
    </location>
</feature>
<comment type="caution">
    <text evidence="16">The sequence shown here is derived from an EMBL/GenBank/DDBJ whole genome shotgun (WGS) entry which is preliminary data.</text>
</comment>
<keyword evidence="8 12" id="KW-0106">Calcium</keyword>